<name>F4Q2A1_CACFS</name>
<dbReference type="PANTHER" id="PTHR21354:SF0">
    <property type="entry name" value="ZINC FINGER PROTEIN 511"/>
    <property type="match status" value="1"/>
</dbReference>
<feature type="coiled-coil region" evidence="1">
    <location>
        <begin position="256"/>
        <end position="283"/>
    </location>
</feature>
<dbReference type="GeneID" id="14870105"/>
<dbReference type="PROSITE" id="PS00028">
    <property type="entry name" value="ZINC_FINGER_C2H2_1"/>
    <property type="match status" value="1"/>
</dbReference>
<dbReference type="AlphaFoldDB" id="F4Q2A1"/>
<dbReference type="Proteomes" id="UP000007797">
    <property type="component" value="Unassembled WGS sequence"/>
</dbReference>
<dbReference type="RefSeq" id="XP_004366162.1">
    <property type="nucleotide sequence ID" value="XM_004366105.1"/>
</dbReference>
<dbReference type="SMART" id="SM00355">
    <property type="entry name" value="ZnF_C2H2"/>
    <property type="match status" value="3"/>
</dbReference>
<dbReference type="InterPro" id="IPR039258">
    <property type="entry name" value="ZNF511"/>
</dbReference>
<evidence type="ECO:0000313" key="4">
    <source>
        <dbReference type="Proteomes" id="UP000007797"/>
    </source>
</evidence>
<sequence>MRIAALQQNKQKKLLQQQQQQQQQQQMMGVDEQQMQDDDNVEIKRIHHNHQIDSSFYNGYDDVVCNDQYYSHERKQPCYMTVVDPTTSSEATEHQLLELLGWFMPPPDKYSLYFNQFQIQQLNYIKDTPSSSASSSKSTSTTSTQQNIKCNHTQCMNLPAFTSMTAYENHYYSVHCYECSVCSKSLPSYKWLECHLLEVHDKMFAQLALKHQLFDCIVNDCKQKFWTDRVRKEHLVSYHRFPEAFEFHTQPILDQMITLHQNIVQYQQQLQHQQQQLQQQQQSRPN</sequence>
<evidence type="ECO:0000259" key="2">
    <source>
        <dbReference type="PROSITE" id="PS00028"/>
    </source>
</evidence>
<evidence type="ECO:0000313" key="3">
    <source>
        <dbReference type="EMBL" id="EGG18121.1"/>
    </source>
</evidence>
<dbReference type="InterPro" id="IPR013087">
    <property type="entry name" value="Znf_C2H2_type"/>
</dbReference>
<proteinExistence type="predicted"/>
<reference evidence="4" key="1">
    <citation type="journal article" date="2011" name="Genome Res.">
        <title>Phylogeny-wide analysis of social amoeba genomes highlights ancient origins for complex intercellular communication.</title>
        <authorList>
            <person name="Heidel A.J."/>
            <person name="Lawal H.M."/>
            <person name="Felder M."/>
            <person name="Schilde C."/>
            <person name="Helps N.R."/>
            <person name="Tunggal B."/>
            <person name="Rivero F."/>
            <person name="John U."/>
            <person name="Schleicher M."/>
            <person name="Eichinger L."/>
            <person name="Platzer M."/>
            <person name="Noegel A.A."/>
            <person name="Schaap P."/>
            <person name="Gloeckner G."/>
        </authorList>
    </citation>
    <scope>NUCLEOTIDE SEQUENCE [LARGE SCALE GENOMIC DNA]</scope>
    <source>
        <strain evidence="4">SH3</strain>
    </source>
</reference>
<keyword evidence="1" id="KW-0175">Coiled coil</keyword>
<feature type="domain" description="C2H2-type" evidence="2">
    <location>
        <begin position="179"/>
        <end position="200"/>
    </location>
</feature>
<accession>F4Q2A1</accession>
<dbReference type="KEGG" id="dfa:DFA_06788"/>
<dbReference type="PANTHER" id="PTHR21354">
    <property type="entry name" value="ZINC FINGER PROTEIN 511"/>
    <property type="match status" value="1"/>
</dbReference>
<evidence type="ECO:0000256" key="1">
    <source>
        <dbReference type="SAM" id="Coils"/>
    </source>
</evidence>
<gene>
    <name evidence="3" type="ORF">DFA_06788</name>
</gene>
<keyword evidence="4" id="KW-1185">Reference proteome</keyword>
<protein>
    <recommendedName>
        <fullName evidence="2">C2H2-type domain-containing protein</fullName>
    </recommendedName>
</protein>
<dbReference type="EMBL" id="GL883020">
    <property type="protein sequence ID" value="EGG18121.1"/>
    <property type="molecule type" value="Genomic_DNA"/>
</dbReference>
<dbReference type="OrthoDB" id="21016at2759"/>
<organism evidence="3 4">
    <name type="scientific">Cavenderia fasciculata</name>
    <name type="common">Slime mold</name>
    <name type="synonym">Dictyostelium fasciculatum</name>
    <dbReference type="NCBI Taxonomy" id="261658"/>
    <lineage>
        <taxon>Eukaryota</taxon>
        <taxon>Amoebozoa</taxon>
        <taxon>Evosea</taxon>
        <taxon>Eumycetozoa</taxon>
        <taxon>Dictyostelia</taxon>
        <taxon>Acytosteliales</taxon>
        <taxon>Cavenderiaceae</taxon>
        <taxon>Cavenderia</taxon>
    </lineage>
</organism>